<dbReference type="Pfam" id="PF13378">
    <property type="entry name" value="MR_MLE_C"/>
    <property type="match status" value="1"/>
</dbReference>
<dbReference type="SMART" id="SM00922">
    <property type="entry name" value="MR_MLE"/>
    <property type="match status" value="1"/>
</dbReference>
<sequence length="349" mass="39282">MKAYFRKRTLKFNKPAGTSRGVLLTKPSWYIFLYDEENTGRNGLGEVSIVPGLSVENEQQIETKLSEICAAINAGTYEIDSPLLAFPSIKFGLEMALLDYQVKGSKILFQSDFTEGIKGIRTNGLIWMAPLEEMYRQVEQKLDAGFRCLKMKIGAIDIQQELEILTNLRQKFSSSELEIRVDANGAFSYEEAGEILAKLNELEVHSIEQPIAAGQPKEMASLCKNNAIPIALDEELIGIYSFEQKKQLIEQIKPRYLILKPSLLGGFNACTEWIRTATELGVGWWATSALESNIGLNAIAQWIATFDTEMYQGLGLGNLYEENVGSPLVLRSETLFYDTNRKWNFEFIS</sequence>
<dbReference type="Gene3D" id="3.20.20.120">
    <property type="entry name" value="Enolase-like C-terminal domain"/>
    <property type="match status" value="1"/>
</dbReference>
<evidence type="ECO:0000256" key="1">
    <source>
        <dbReference type="ARBA" id="ARBA00022723"/>
    </source>
</evidence>
<dbReference type="PROSITE" id="PS00909">
    <property type="entry name" value="MR_MLE_2"/>
    <property type="match status" value="1"/>
</dbReference>
<name>A0A9X3F4Z8_9BACT</name>
<dbReference type="InterPro" id="IPR041338">
    <property type="entry name" value="OSBS_N"/>
</dbReference>
<accession>A0A9X3F4Z8</accession>
<reference evidence="5" key="1">
    <citation type="submission" date="2022-11" db="EMBL/GenBank/DDBJ databases">
        <title>Marilongibacter aestuarii gen. nov., sp. nov., isolated from tidal flat sediment.</title>
        <authorList>
            <person name="Jiayan W."/>
        </authorList>
    </citation>
    <scope>NUCLEOTIDE SEQUENCE</scope>
    <source>
        <strain evidence="5">Z1-6</strain>
    </source>
</reference>
<dbReference type="AlphaFoldDB" id="A0A9X3F4Z8"/>
<dbReference type="InterPro" id="IPR013342">
    <property type="entry name" value="Mandelate_racemase_C"/>
</dbReference>
<dbReference type="CDD" id="cd03320">
    <property type="entry name" value="OSBS"/>
    <property type="match status" value="1"/>
</dbReference>
<dbReference type="Proteomes" id="UP001145087">
    <property type="component" value="Unassembled WGS sequence"/>
</dbReference>
<dbReference type="Pfam" id="PF21508">
    <property type="entry name" value="MenC_N"/>
    <property type="match status" value="1"/>
</dbReference>
<keyword evidence="6" id="KW-1185">Reference proteome</keyword>
<dbReference type="RefSeq" id="WP_343332260.1">
    <property type="nucleotide sequence ID" value="NZ_JAPOHD010000012.1"/>
</dbReference>
<dbReference type="GO" id="GO:0046872">
    <property type="term" value="F:metal ion binding"/>
    <property type="evidence" value="ECO:0007669"/>
    <property type="project" value="UniProtKB-KW"/>
</dbReference>
<dbReference type="SUPFAM" id="SSF51604">
    <property type="entry name" value="Enolase C-terminal domain-like"/>
    <property type="match status" value="1"/>
</dbReference>
<dbReference type="InterPro" id="IPR018110">
    <property type="entry name" value="Mandel_Rmase/mucon_lact_enz_CS"/>
</dbReference>
<dbReference type="SUPFAM" id="SSF54826">
    <property type="entry name" value="Enolase N-terminal domain-like"/>
    <property type="match status" value="1"/>
</dbReference>
<dbReference type="InterPro" id="IPR036849">
    <property type="entry name" value="Enolase-like_C_sf"/>
</dbReference>
<proteinExistence type="predicted"/>
<dbReference type="SFLD" id="SFLDS00001">
    <property type="entry name" value="Enolase"/>
    <property type="match status" value="1"/>
</dbReference>
<dbReference type="InterPro" id="IPR029017">
    <property type="entry name" value="Enolase-like_N"/>
</dbReference>
<evidence type="ECO:0000259" key="4">
    <source>
        <dbReference type="SMART" id="SM00922"/>
    </source>
</evidence>
<dbReference type="EMBL" id="JAPOHD010000012">
    <property type="protein sequence ID" value="MCY1719927.1"/>
    <property type="molecule type" value="Genomic_DNA"/>
</dbReference>
<dbReference type="SFLD" id="SFLDF00009">
    <property type="entry name" value="o-succinylbenzoate_synthase"/>
    <property type="match status" value="1"/>
</dbReference>
<dbReference type="PANTHER" id="PTHR48073:SF2">
    <property type="entry name" value="O-SUCCINYLBENZOATE SYNTHASE"/>
    <property type="match status" value="1"/>
</dbReference>
<organism evidence="5 6">
    <name type="scientific">Draconibacterium aestuarii</name>
    <dbReference type="NCBI Taxonomy" id="2998507"/>
    <lineage>
        <taxon>Bacteria</taxon>
        <taxon>Pseudomonadati</taxon>
        <taxon>Bacteroidota</taxon>
        <taxon>Bacteroidia</taxon>
        <taxon>Marinilabiliales</taxon>
        <taxon>Prolixibacteraceae</taxon>
        <taxon>Draconibacterium</taxon>
    </lineage>
</organism>
<dbReference type="GO" id="GO:0009063">
    <property type="term" value="P:amino acid catabolic process"/>
    <property type="evidence" value="ECO:0007669"/>
    <property type="project" value="InterPro"/>
</dbReference>
<dbReference type="PANTHER" id="PTHR48073">
    <property type="entry name" value="O-SUCCINYLBENZOATE SYNTHASE-RELATED"/>
    <property type="match status" value="1"/>
</dbReference>
<dbReference type="GO" id="GO:0016854">
    <property type="term" value="F:racemase and epimerase activity"/>
    <property type="evidence" value="ECO:0007669"/>
    <property type="project" value="UniProtKB-ARBA"/>
</dbReference>
<dbReference type="InterPro" id="IPR029065">
    <property type="entry name" value="Enolase_C-like"/>
</dbReference>
<keyword evidence="1" id="KW-0479">Metal-binding</keyword>
<dbReference type="SFLD" id="SFLDG00180">
    <property type="entry name" value="muconate_cycloisomerase"/>
    <property type="match status" value="1"/>
</dbReference>
<dbReference type="Gene3D" id="3.30.390.10">
    <property type="entry name" value="Enolase-like, N-terminal domain"/>
    <property type="match status" value="1"/>
</dbReference>
<evidence type="ECO:0000256" key="3">
    <source>
        <dbReference type="ARBA" id="ARBA00023239"/>
    </source>
</evidence>
<gene>
    <name evidence="5" type="ORF">OU798_06205</name>
</gene>
<comment type="caution">
    <text evidence="5">The sequence shown here is derived from an EMBL/GenBank/DDBJ whole genome shotgun (WGS) entry which is preliminary data.</text>
</comment>
<evidence type="ECO:0000313" key="5">
    <source>
        <dbReference type="EMBL" id="MCY1719927.1"/>
    </source>
</evidence>
<evidence type="ECO:0000256" key="2">
    <source>
        <dbReference type="ARBA" id="ARBA00022842"/>
    </source>
</evidence>
<protein>
    <submittedName>
        <fullName evidence="5">O-succinylbenzoate synthase</fullName>
    </submittedName>
</protein>
<feature type="domain" description="Mandelate racemase/muconate lactonizing enzyme C-terminal" evidence="4">
    <location>
        <begin position="131"/>
        <end position="229"/>
    </location>
</feature>
<evidence type="ECO:0000313" key="6">
    <source>
        <dbReference type="Proteomes" id="UP001145087"/>
    </source>
</evidence>
<keyword evidence="2" id="KW-0460">Magnesium</keyword>
<keyword evidence="3" id="KW-0456">Lyase</keyword>